<feature type="domain" description="Glycosyltransferase 2-like" evidence="1">
    <location>
        <begin position="7"/>
        <end position="141"/>
    </location>
</feature>
<sequence>MTTPVYSVVIATRNRPKDLLRAVESVLAQTMRSFELLVVDDGSEQEVTELIAHSLESLSQQTDIEIRYLRLGCYPRGRGPAYARNVGSWCSSGQYLAFLDDDDLWTDQGFLSKAYQVIGEQAEIDLLYANQMAVPEGGGLEQPLWLHGLAKQLQQQGREFKDGCYRIFAEDLMAYQGFNHLNTTLVRREFFVDLGGFNEYLRYEEDLDFYLRCVDQAQVILHLPEFVAQHHIPDASSGESASLSLSRVQRLQIRRHLLSCNYVAAEKTVVRNKCRQHLLVTCKRLSHLLVDNGEFGPAYVSAKEALVYGMSLRWFAYTIYLGGRLLMLRARYVVQRSF</sequence>
<evidence type="ECO:0000313" key="2">
    <source>
        <dbReference type="EMBL" id="MBA6412692.1"/>
    </source>
</evidence>
<gene>
    <name evidence="2" type="ORF">H2508_06150</name>
</gene>
<dbReference type="SUPFAM" id="SSF53448">
    <property type="entry name" value="Nucleotide-diphospho-sugar transferases"/>
    <property type="match status" value="1"/>
</dbReference>
<dbReference type="Pfam" id="PF00535">
    <property type="entry name" value="Glycos_transf_2"/>
    <property type="match status" value="1"/>
</dbReference>
<dbReference type="InterPro" id="IPR001173">
    <property type="entry name" value="Glyco_trans_2-like"/>
</dbReference>
<protein>
    <submittedName>
        <fullName evidence="2">Glycosyltransferase</fullName>
    </submittedName>
</protein>
<dbReference type="GO" id="GO:0016740">
    <property type="term" value="F:transferase activity"/>
    <property type="evidence" value="ECO:0007669"/>
    <property type="project" value="UniProtKB-KW"/>
</dbReference>
<dbReference type="Proteomes" id="UP000539350">
    <property type="component" value="Unassembled WGS sequence"/>
</dbReference>
<reference evidence="2 3" key="1">
    <citation type="submission" date="2020-07" db="EMBL/GenBank/DDBJ databases">
        <title>Halieaceae bacterium, F7430, whole genome shotgun sequencing project.</title>
        <authorList>
            <person name="Jiang S."/>
            <person name="Liu Z.W."/>
            <person name="Du Z.J."/>
        </authorList>
    </citation>
    <scope>NUCLEOTIDE SEQUENCE [LARGE SCALE GENOMIC DNA]</scope>
    <source>
        <strain evidence="2 3">F7430</strain>
    </source>
</reference>
<dbReference type="InterPro" id="IPR029044">
    <property type="entry name" value="Nucleotide-diphossugar_trans"/>
</dbReference>
<dbReference type="EMBL" id="JACFXU010000013">
    <property type="protein sequence ID" value="MBA6412692.1"/>
    <property type="molecule type" value="Genomic_DNA"/>
</dbReference>
<dbReference type="Gene3D" id="3.90.550.10">
    <property type="entry name" value="Spore Coat Polysaccharide Biosynthesis Protein SpsA, Chain A"/>
    <property type="match status" value="1"/>
</dbReference>
<evidence type="ECO:0000313" key="3">
    <source>
        <dbReference type="Proteomes" id="UP000539350"/>
    </source>
</evidence>
<evidence type="ECO:0000259" key="1">
    <source>
        <dbReference type="Pfam" id="PF00535"/>
    </source>
</evidence>
<name>A0A7W2TVE7_9GAMM</name>
<keyword evidence="2" id="KW-0808">Transferase</keyword>
<dbReference type="PANTHER" id="PTHR43685:SF2">
    <property type="entry name" value="GLYCOSYLTRANSFERASE 2-LIKE DOMAIN-CONTAINING PROTEIN"/>
    <property type="match status" value="1"/>
</dbReference>
<dbReference type="AlphaFoldDB" id="A0A7W2TVE7"/>
<comment type="caution">
    <text evidence="2">The sequence shown here is derived from an EMBL/GenBank/DDBJ whole genome shotgun (WGS) entry which is preliminary data.</text>
</comment>
<dbReference type="InterPro" id="IPR050834">
    <property type="entry name" value="Glycosyltransf_2"/>
</dbReference>
<dbReference type="RefSeq" id="WP_182170190.1">
    <property type="nucleotide sequence ID" value="NZ_JACFXU010000013.1"/>
</dbReference>
<accession>A0A7W2TVE7</accession>
<proteinExistence type="predicted"/>
<organism evidence="2 3">
    <name type="scientific">Sediminihaliea albiluteola</name>
    <dbReference type="NCBI Taxonomy" id="2758564"/>
    <lineage>
        <taxon>Bacteria</taxon>
        <taxon>Pseudomonadati</taxon>
        <taxon>Pseudomonadota</taxon>
        <taxon>Gammaproteobacteria</taxon>
        <taxon>Cellvibrionales</taxon>
        <taxon>Halieaceae</taxon>
        <taxon>Sediminihaliea</taxon>
    </lineage>
</organism>
<dbReference type="PANTHER" id="PTHR43685">
    <property type="entry name" value="GLYCOSYLTRANSFERASE"/>
    <property type="match status" value="1"/>
</dbReference>
<keyword evidence="3" id="KW-1185">Reference proteome</keyword>